<keyword evidence="5 6" id="KW-0456">Lyase</keyword>
<evidence type="ECO:0000256" key="6">
    <source>
        <dbReference type="HAMAP-Rule" id="MF_00006"/>
    </source>
</evidence>
<dbReference type="InterPro" id="IPR000362">
    <property type="entry name" value="Fumarate_lyase_fam"/>
</dbReference>
<dbReference type="Gene3D" id="1.10.40.30">
    <property type="entry name" value="Fumarase/aspartase (C-terminal domain)"/>
    <property type="match status" value="1"/>
</dbReference>
<dbReference type="PANTHER" id="PTHR43814:SF1">
    <property type="entry name" value="ARGININOSUCCINATE LYASE"/>
    <property type="match status" value="1"/>
</dbReference>
<dbReference type="InterPro" id="IPR029419">
    <property type="entry name" value="Arg_succ_lyase_C"/>
</dbReference>
<dbReference type="GO" id="GO:0005829">
    <property type="term" value="C:cytosol"/>
    <property type="evidence" value="ECO:0007669"/>
    <property type="project" value="TreeGrafter"/>
</dbReference>
<dbReference type="SUPFAM" id="SSF48557">
    <property type="entry name" value="L-aspartase-like"/>
    <property type="match status" value="1"/>
</dbReference>
<keyword evidence="6" id="KW-0963">Cytoplasm</keyword>
<reference evidence="9" key="1">
    <citation type="journal article" date="2020" name="mSystems">
        <title>Genome- and Community-Level Interaction Insights into Carbon Utilization and Element Cycling Functions of Hydrothermarchaeota in Hydrothermal Sediment.</title>
        <authorList>
            <person name="Zhou Z."/>
            <person name="Liu Y."/>
            <person name="Xu W."/>
            <person name="Pan J."/>
            <person name="Luo Z.H."/>
            <person name="Li M."/>
        </authorList>
    </citation>
    <scope>NUCLEOTIDE SEQUENCE [LARGE SCALE GENOMIC DNA]</scope>
    <source>
        <strain evidence="9">SpSt-102</strain>
    </source>
</reference>
<evidence type="ECO:0000259" key="8">
    <source>
        <dbReference type="Pfam" id="PF14698"/>
    </source>
</evidence>
<feature type="domain" description="Argininosuccinate lyase C-terminal" evidence="8">
    <location>
        <begin position="366"/>
        <end position="434"/>
    </location>
</feature>
<accession>A0A7C5V220</accession>
<dbReference type="AlphaFoldDB" id="A0A7C5V220"/>
<evidence type="ECO:0000256" key="4">
    <source>
        <dbReference type="ARBA" id="ARBA00022605"/>
    </source>
</evidence>
<dbReference type="GO" id="GO:0042450">
    <property type="term" value="P:L-arginine biosynthetic process via ornithine"/>
    <property type="evidence" value="ECO:0007669"/>
    <property type="project" value="UniProtKB-UniRule"/>
</dbReference>
<dbReference type="NCBIfam" id="TIGR00838">
    <property type="entry name" value="argH"/>
    <property type="match status" value="1"/>
</dbReference>
<evidence type="ECO:0000256" key="5">
    <source>
        <dbReference type="ARBA" id="ARBA00023239"/>
    </source>
</evidence>
<organism evidence="9">
    <name type="scientific">Caldicellulosiruptor owensensis</name>
    <dbReference type="NCBI Taxonomy" id="55205"/>
    <lineage>
        <taxon>Bacteria</taxon>
        <taxon>Bacillati</taxon>
        <taxon>Bacillota</taxon>
        <taxon>Bacillota incertae sedis</taxon>
        <taxon>Caldicellulosiruptorales</taxon>
        <taxon>Caldicellulosiruptoraceae</taxon>
        <taxon>Caldicellulosiruptor</taxon>
    </lineage>
</organism>
<dbReference type="Pfam" id="PF00206">
    <property type="entry name" value="Lyase_1"/>
    <property type="match status" value="1"/>
</dbReference>
<comment type="subcellular location">
    <subcellularLocation>
        <location evidence="6">Cytoplasm</location>
    </subcellularLocation>
</comment>
<dbReference type="InterPro" id="IPR024083">
    <property type="entry name" value="Fumarase/histidase_N"/>
</dbReference>
<feature type="domain" description="Fumarate lyase N-terminal" evidence="7">
    <location>
        <begin position="9"/>
        <end position="301"/>
    </location>
</feature>
<comment type="caution">
    <text evidence="9">The sequence shown here is derived from an EMBL/GenBank/DDBJ whole genome shotgun (WGS) entry which is preliminary data.</text>
</comment>
<dbReference type="CDD" id="cd01359">
    <property type="entry name" value="Argininosuccinate_lyase"/>
    <property type="match status" value="1"/>
</dbReference>
<evidence type="ECO:0000259" key="7">
    <source>
        <dbReference type="Pfam" id="PF00206"/>
    </source>
</evidence>
<dbReference type="UniPathway" id="UPA00068">
    <property type="reaction ID" value="UER00114"/>
</dbReference>
<dbReference type="FunFam" id="1.20.200.10:FF:000015">
    <property type="entry name" value="argininosuccinate lyase isoform X2"/>
    <property type="match status" value="1"/>
</dbReference>
<dbReference type="PANTHER" id="PTHR43814">
    <property type="entry name" value="ARGININOSUCCINATE LYASE"/>
    <property type="match status" value="1"/>
</dbReference>
<dbReference type="InterPro" id="IPR008948">
    <property type="entry name" value="L-Aspartase-like"/>
</dbReference>
<evidence type="ECO:0000256" key="3">
    <source>
        <dbReference type="ARBA" id="ARBA00022571"/>
    </source>
</evidence>
<comment type="similarity">
    <text evidence="6">Belongs to the lyase 1 family. Argininosuccinate lyase subfamily.</text>
</comment>
<dbReference type="InterPro" id="IPR022761">
    <property type="entry name" value="Fumarate_lyase_N"/>
</dbReference>
<dbReference type="FunFam" id="1.10.40.30:FF:000001">
    <property type="entry name" value="Argininosuccinate lyase"/>
    <property type="match status" value="1"/>
</dbReference>
<dbReference type="HAMAP" id="MF_00006">
    <property type="entry name" value="Arg_succ_lyase"/>
    <property type="match status" value="1"/>
</dbReference>
<dbReference type="PRINTS" id="PR00149">
    <property type="entry name" value="FUMRATELYASE"/>
</dbReference>
<dbReference type="Pfam" id="PF14698">
    <property type="entry name" value="ASL_C2"/>
    <property type="match status" value="1"/>
</dbReference>
<keyword evidence="4 6" id="KW-0028">Amino-acid biosynthesis</keyword>
<dbReference type="GO" id="GO:0004056">
    <property type="term" value="F:argininosuccinate lyase activity"/>
    <property type="evidence" value="ECO:0007669"/>
    <property type="project" value="UniProtKB-UniRule"/>
</dbReference>
<sequence length="461" mass="53085">MRRIKLWEGRFSKSTSQIFDHFNASIMTDITLFEYDILGSVAHVKMLAKCNIILEDEAKLIIDALYQILEDFKSGKIKYEISDEDVHMLIEKELIKRIGEVGKKVHTARSRNDQVVLDERLFCREKNLHLQELIKMLITTIVNLAEENIDIIMPGFTHLQKAQPVLFSHYILAYAQMLKRDLLRLRQNYSMINYSPLGSAALAGTTFDIDRFFVANELGFESVTENSIDTVSDRDFILDMLFSLAMIQMHLSRLVEDFIIFNTDEFKFIELDDSFCSGSSIMPQKKNPDALELIRGKTGRVYANLIGLLTVLKGLPLSYNKDLQEDKEFLFDSIETVEMSLIIINEILKTLKINKENMASSCKSGFINATDLADYLVTKGVAFRDAHFIVGNIVKYCIECGKTLEDLSLEEYKRFCEKIQEDVYQFIKIESCVNRRKSYGGTSIESVKKQIDNLKEFLKYL</sequence>
<dbReference type="PRINTS" id="PR00145">
    <property type="entry name" value="ARGSUCLYASE"/>
</dbReference>
<keyword evidence="3 6" id="KW-0055">Arginine biosynthesis</keyword>
<comment type="catalytic activity">
    <reaction evidence="6">
        <text>2-(N(omega)-L-arginino)succinate = fumarate + L-arginine</text>
        <dbReference type="Rhea" id="RHEA:24020"/>
        <dbReference type="ChEBI" id="CHEBI:29806"/>
        <dbReference type="ChEBI" id="CHEBI:32682"/>
        <dbReference type="ChEBI" id="CHEBI:57472"/>
        <dbReference type="EC" id="4.3.2.1"/>
    </reaction>
</comment>
<name>A0A7C5V220_9FIRM</name>
<evidence type="ECO:0000256" key="2">
    <source>
        <dbReference type="ARBA" id="ARBA00012338"/>
    </source>
</evidence>
<dbReference type="InterPro" id="IPR020557">
    <property type="entry name" value="Fumarate_lyase_CS"/>
</dbReference>
<dbReference type="EMBL" id="DRUZ01000052">
    <property type="protein sequence ID" value="HHS01689.1"/>
    <property type="molecule type" value="Genomic_DNA"/>
</dbReference>
<dbReference type="PROSITE" id="PS00163">
    <property type="entry name" value="FUMARATE_LYASES"/>
    <property type="match status" value="1"/>
</dbReference>
<protein>
    <recommendedName>
        <fullName evidence="2 6">Argininosuccinate lyase</fullName>
        <shortName evidence="6">ASAL</shortName>
        <ecNumber evidence="2 6">4.3.2.1</ecNumber>
    </recommendedName>
    <alternativeName>
        <fullName evidence="6">Arginosuccinase</fullName>
    </alternativeName>
</protein>
<dbReference type="Gene3D" id="1.10.275.10">
    <property type="entry name" value="Fumarase/aspartase (N-terminal domain)"/>
    <property type="match status" value="1"/>
</dbReference>
<dbReference type="EC" id="4.3.2.1" evidence="2 6"/>
<dbReference type="InterPro" id="IPR009049">
    <property type="entry name" value="Argininosuccinate_lyase"/>
</dbReference>
<dbReference type="Gene3D" id="1.20.200.10">
    <property type="entry name" value="Fumarase/aspartase (Central domain)"/>
    <property type="match status" value="1"/>
</dbReference>
<evidence type="ECO:0000313" key="9">
    <source>
        <dbReference type="EMBL" id="HHS01689.1"/>
    </source>
</evidence>
<gene>
    <name evidence="6 9" type="primary">argH</name>
    <name evidence="9" type="ORF">ENL71_04050</name>
</gene>
<proteinExistence type="inferred from homology"/>
<evidence type="ECO:0000256" key="1">
    <source>
        <dbReference type="ARBA" id="ARBA00004941"/>
    </source>
</evidence>
<comment type="pathway">
    <text evidence="1 6">Amino-acid biosynthesis; L-arginine biosynthesis; L-arginine from L-ornithine and carbamoyl phosphate: step 3/3.</text>
</comment>